<keyword evidence="4 6" id="KW-1133">Transmembrane helix</keyword>
<dbReference type="Pfam" id="PF01943">
    <property type="entry name" value="Polysacc_synt"/>
    <property type="match status" value="1"/>
</dbReference>
<dbReference type="CDD" id="cd13128">
    <property type="entry name" value="MATE_Wzx_like"/>
    <property type="match status" value="1"/>
</dbReference>
<protein>
    <submittedName>
        <fullName evidence="7">Uncharacterized protein</fullName>
    </submittedName>
</protein>
<feature type="transmembrane region" description="Helical" evidence="6">
    <location>
        <begin position="417"/>
        <end position="436"/>
    </location>
</feature>
<dbReference type="PANTHER" id="PTHR30250:SF11">
    <property type="entry name" value="O-ANTIGEN TRANSPORTER-RELATED"/>
    <property type="match status" value="1"/>
</dbReference>
<feature type="transmembrane region" description="Helical" evidence="6">
    <location>
        <begin position="298"/>
        <end position="319"/>
    </location>
</feature>
<evidence type="ECO:0000313" key="8">
    <source>
        <dbReference type="Proteomes" id="UP000178723"/>
    </source>
</evidence>
<evidence type="ECO:0000256" key="5">
    <source>
        <dbReference type="ARBA" id="ARBA00023136"/>
    </source>
</evidence>
<sequence>MNSIIVSQTIAIARNTIIQTAGKIISIALGWVILLILTNYLGAAGFGSYTIMSAYLQFFAVAADLGFVLVSAQLLAERPDDKDKVFANLLTFRLVTALVLFLAPFGIWLFPYSLLIKQGVVILTISFFVIALLQVFTGLFQKELSMGRALTGELLGRVVLLVAVSITLFAGRGLLFVVWGVVFGSLANLLLAALLARRFVKISLAWDKAIWLAIWQRSWPIALGIVFNLVYLKADTLILSLTRSEAEVGIYGATYRVFEVLITFPTMFAGLLLPILAAAWARQDLAVFRQTLQRSLDVVIYLAWPLVVGVAFTAPRLSALFGPEFRSAGTILFMVVVATSIVFVGTFLGHVIVAIGRQRSMIWAYALTACISLIGYLIFIPAYGAYGAAGMTIMAEFIMAALGYIMLGHFIGERPSLNKFGTAIVATVPMAAFLWIFSSWPLVILIFGSMIIYLIMLYWLGALTREFVVQLLIDKKI</sequence>
<feature type="transmembrane region" description="Helical" evidence="6">
    <location>
        <begin position="176"/>
        <end position="197"/>
    </location>
</feature>
<evidence type="ECO:0000256" key="6">
    <source>
        <dbReference type="SAM" id="Phobius"/>
    </source>
</evidence>
<name>A0A1F7V9Q7_9BACT</name>
<evidence type="ECO:0000313" key="7">
    <source>
        <dbReference type="EMBL" id="OGL87269.1"/>
    </source>
</evidence>
<accession>A0A1F7V9Q7</accession>
<reference evidence="7 8" key="1">
    <citation type="journal article" date="2016" name="Nat. Commun.">
        <title>Thousands of microbial genomes shed light on interconnected biogeochemical processes in an aquifer system.</title>
        <authorList>
            <person name="Anantharaman K."/>
            <person name="Brown C.T."/>
            <person name="Hug L.A."/>
            <person name="Sharon I."/>
            <person name="Castelle C.J."/>
            <person name="Probst A.J."/>
            <person name="Thomas B.C."/>
            <person name="Singh A."/>
            <person name="Wilkins M.J."/>
            <person name="Karaoz U."/>
            <person name="Brodie E.L."/>
            <person name="Williams K.H."/>
            <person name="Hubbard S.S."/>
            <person name="Banfield J.F."/>
        </authorList>
    </citation>
    <scope>NUCLEOTIDE SEQUENCE [LARGE SCALE GENOMIC DNA]</scope>
</reference>
<comment type="subcellular location">
    <subcellularLocation>
        <location evidence="1">Cell membrane</location>
        <topology evidence="1">Multi-pass membrane protein</topology>
    </subcellularLocation>
</comment>
<feature type="transmembrane region" description="Helical" evidence="6">
    <location>
        <begin position="54"/>
        <end position="75"/>
    </location>
</feature>
<evidence type="ECO:0000256" key="2">
    <source>
        <dbReference type="ARBA" id="ARBA00022475"/>
    </source>
</evidence>
<dbReference type="Proteomes" id="UP000178723">
    <property type="component" value="Unassembled WGS sequence"/>
</dbReference>
<dbReference type="STRING" id="1802407.A3I40_02220"/>
<evidence type="ECO:0000256" key="4">
    <source>
        <dbReference type="ARBA" id="ARBA00022989"/>
    </source>
</evidence>
<dbReference type="AlphaFoldDB" id="A0A1F7V9Q7"/>
<organism evidence="7 8">
    <name type="scientific">Candidatus Uhrbacteria bacterium RIFCSPLOWO2_02_FULL_48_12</name>
    <dbReference type="NCBI Taxonomy" id="1802407"/>
    <lineage>
        <taxon>Bacteria</taxon>
        <taxon>Candidatus Uhriibacteriota</taxon>
    </lineage>
</organism>
<dbReference type="PANTHER" id="PTHR30250">
    <property type="entry name" value="PST FAMILY PREDICTED COLANIC ACID TRANSPORTER"/>
    <property type="match status" value="1"/>
</dbReference>
<feature type="transmembrane region" description="Helical" evidence="6">
    <location>
        <begin position="116"/>
        <end position="140"/>
    </location>
</feature>
<dbReference type="EMBL" id="MGEP01000024">
    <property type="protein sequence ID" value="OGL87269.1"/>
    <property type="molecule type" value="Genomic_DNA"/>
</dbReference>
<feature type="transmembrane region" description="Helical" evidence="6">
    <location>
        <begin position="442"/>
        <end position="460"/>
    </location>
</feature>
<evidence type="ECO:0000256" key="1">
    <source>
        <dbReference type="ARBA" id="ARBA00004651"/>
    </source>
</evidence>
<evidence type="ECO:0000256" key="3">
    <source>
        <dbReference type="ARBA" id="ARBA00022692"/>
    </source>
</evidence>
<dbReference type="GO" id="GO:0005886">
    <property type="term" value="C:plasma membrane"/>
    <property type="evidence" value="ECO:0007669"/>
    <property type="project" value="UniProtKB-SubCell"/>
</dbReference>
<feature type="transmembrane region" description="Helical" evidence="6">
    <location>
        <begin position="257"/>
        <end position="277"/>
    </location>
</feature>
<feature type="transmembrane region" description="Helical" evidence="6">
    <location>
        <begin position="21"/>
        <end position="42"/>
    </location>
</feature>
<dbReference type="InterPro" id="IPR050833">
    <property type="entry name" value="Poly_Biosynth_Transport"/>
</dbReference>
<feature type="transmembrane region" description="Helical" evidence="6">
    <location>
        <begin position="152"/>
        <end position="170"/>
    </location>
</feature>
<dbReference type="InterPro" id="IPR002797">
    <property type="entry name" value="Polysacc_synth"/>
</dbReference>
<keyword evidence="5 6" id="KW-0472">Membrane</keyword>
<feature type="transmembrane region" description="Helical" evidence="6">
    <location>
        <begin position="87"/>
        <end position="110"/>
    </location>
</feature>
<proteinExistence type="predicted"/>
<feature type="transmembrane region" description="Helical" evidence="6">
    <location>
        <begin position="209"/>
        <end position="231"/>
    </location>
</feature>
<keyword evidence="2" id="KW-1003">Cell membrane</keyword>
<keyword evidence="3 6" id="KW-0812">Transmembrane</keyword>
<feature type="transmembrane region" description="Helical" evidence="6">
    <location>
        <begin position="331"/>
        <end position="355"/>
    </location>
</feature>
<comment type="caution">
    <text evidence="7">The sequence shown here is derived from an EMBL/GenBank/DDBJ whole genome shotgun (WGS) entry which is preliminary data.</text>
</comment>
<gene>
    <name evidence="7" type="ORF">A3I40_02220</name>
</gene>
<feature type="transmembrane region" description="Helical" evidence="6">
    <location>
        <begin position="385"/>
        <end position="405"/>
    </location>
</feature>
<feature type="transmembrane region" description="Helical" evidence="6">
    <location>
        <begin position="362"/>
        <end position="379"/>
    </location>
</feature>